<sequence length="913" mass="101725">MKLKFLIITLFTFAMSFAQNKGTVTGTIADKDLNNEPLPFATILIKGTQIGTNTDENGKYKLSVPAGSHTLIIDFLGYEAKEVPFTVKAGETKTINEALGSTSVVLEGLVMETTINREKESALLAEQKKAVVIKQTIGAQEMSRKGVSDAEGAVTKMTGVTKQQGAKNVFVRGLGDRYNSTTMNGMPLPSEDPEYKNISLDFFTSNIIKNIGVNKTFGSDIYGDVGGANIDIVSKELSGNQELEVGISSGFNSQTIGEDFLTLDGGNWLGTVDKNPGVNNLSVYSFKNNINTNQQSNLINTGLNASFGKRYDFENNDSFTMYLVGAFNNDYKYREGKIRQTTSTGLIFQDQDYKKYTYNVSQTLMGNFKYKMENSNSISYNSLYIHSNTQSVGDYLGPNAYEEEGDIEYLRRQQMNNNNLWVNQLLSEFKLNEKIDINLGAAYNMIRTSEPDRRSNKYLYRNGTYSPSINSAGDNERYFANLNEDDFAGKAVATYKFENESKSKLDLGYNFRYTTRDFSAIMFNHRFPTRVPVDINNADGLYNQENIDNGVFELQTGNGTMNSPTVFDPFTYNGTRTINAALTTFTHNLNENLVLVVGGRFEKVLQEVEYATNISNSNTNGIAQIDKNYFLPNLNLKYSLNEKNILRLAGSMSYTLPQFKEVAPFKYQDVSWSSQGNPNLVPSENYNADIKWEFYPDNDEIIAITGFYKHIKNPIARSEIPSGGNTLTYLNVGGSADAMGIELEAKKNIYKVTSEETGKETVLSAGANISYLYTKQDLDEELPQFTNSILSGGKGYDQLQGASPLLINADLTYNVKNENYSLTSSVVVNYFSDRIYSIGTRGFENIIEKGIPTLDFVTQTSLGKHFGISLKAKNLLNPDFRLTRESNGDENPETTLSSYKLGLDFSLGLTYKF</sequence>
<dbReference type="InterPro" id="IPR039426">
    <property type="entry name" value="TonB-dep_rcpt-like"/>
</dbReference>
<evidence type="ECO:0000256" key="7">
    <source>
        <dbReference type="ARBA" id="ARBA00023237"/>
    </source>
</evidence>
<feature type="domain" description="TonB-dependent receptor plug" evidence="12">
    <location>
        <begin position="132"/>
        <end position="224"/>
    </location>
</feature>
<dbReference type="Gene3D" id="2.40.170.20">
    <property type="entry name" value="TonB-dependent receptor, beta-barrel domain"/>
    <property type="match status" value="1"/>
</dbReference>
<comment type="subcellular location">
    <subcellularLocation>
        <location evidence="1 8">Cell outer membrane</location>
        <topology evidence="1 8">Multi-pass membrane protein</topology>
    </subcellularLocation>
</comment>
<dbReference type="PANTHER" id="PTHR40980:SF5">
    <property type="entry name" value="TONB-DEPENDENT RECEPTOR"/>
    <property type="match status" value="1"/>
</dbReference>
<dbReference type="InterPro" id="IPR000531">
    <property type="entry name" value="Beta-barrel_TonB"/>
</dbReference>
<feature type="signal peptide" evidence="10">
    <location>
        <begin position="1"/>
        <end position="18"/>
    </location>
</feature>
<dbReference type="Gene3D" id="2.170.130.10">
    <property type="entry name" value="TonB-dependent receptor, plug domain"/>
    <property type="match status" value="1"/>
</dbReference>
<feature type="domain" description="TonB-dependent receptor-like beta-barrel" evidence="11">
    <location>
        <begin position="460"/>
        <end position="840"/>
    </location>
</feature>
<evidence type="ECO:0000256" key="6">
    <source>
        <dbReference type="ARBA" id="ARBA00023136"/>
    </source>
</evidence>
<gene>
    <name evidence="13" type="ORF">GN157_03655</name>
</gene>
<name>A0A6N8H868_9FLAO</name>
<protein>
    <submittedName>
        <fullName evidence="13">TonB-dependent receptor plug domain-containing protein</fullName>
    </submittedName>
</protein>
<keyword evidence="10" id="KW-0732">Signal</keyword>
<dbReference type="Pfam" id="PF13715">
    <property type="entry name" value="CarbopepD_reg_2"/>
    <property type="match status" value="1"/>
</dbReference>
<evidence type="ECO:0000259" key="12">
    <source>
        <dbReference type="Pfam" id="PF07715"/>
    </source>
</evidence>
<evidence type="ECO:0000256" key="4">
    <source>
        <dbReference type="ARBA" id="ARBA00022692"/>
    </source>
</evidence>
<accession>A0A6N8H868</accession>
<dbReference type="InterPro" id="IPR008969">
    <property type="entry name" value="CarboxyPept-like_regulatory"/>
</dbReference>
<proteinExistence type="inferred from homology"/>
<keyword evidence="13" id="KW-0675">Receptor</keyword>
<reference evidence="13 14" key="1">
    <citation type="submission" date="2019-12" db="EMBL/GenBank/DDBJ databases">
        <authorList>
            <person name="Sun J.-Q."/>
        </authorList>
    </citation>
    <scope>NUCLEOTIDE SEQUENCE [LARGE SCALE GENOMIC DNA]</scope>
    <source>
        <strain evidence="13 14">JCM 17928</strain>
    </source>
</reference>
<evidence type="ECO:0000256" key="9">
    <source>
        <dbReference type="RuleBase" id="RU003357"/>
    </source>
</evidence>
<evidence type="ECO:0000256" key="2">
    <source>
        <dbReference type="ARBA" id="ARBA00022448"/>
    </source>
</evidence>
<dbReference type="Pfam" id="PF00593">
    <property type="entry name" value="TonB_dep_Rec_b-barrel"/>
    <property type="match status" value="1"/>
</dbReference>
<evidence type="ECO:0000256" key="1">
    <source>
        <dbReference type="ARBA" id="ARBA00004571"/>
    </source>
</evidence>
<dbReference type="PROSITE" id="PS52016">
    <property type="entry name" value="TONB_DEPENDENT_REC_3"/>
    <property type="match status" value="1"/>
</dbReference>
<comment type="caution">
    <text evidence="13">The sequence shown here is derived from an EMBL/GenBank/DDBJ whole genome shotgun (WGS) entry which is preliminary data.</text>
</comment>
<dbReference type="InterPro" id="IPR012910">
    <property type="entry name" value="Plug_dom"/>
</dbReference>
<dbReference type="Proteomes" id="UP000433945">
    <property type="component" value="Unassembled WGS sequence"/>
</dbReference>
<dbReference type="EMBL" id="WOWP01000011">
    <property type="protein sequence ID" value="MUV02794.1"/>
    <property type="molecule type" value="Genomic_DNA"/>
</dbReference>
<dbReference type="SUPFAM" id="SSF56935">
    <property type="entry name" value="Porins"/>
    <property type="match status" value="1"/>
</dbReference>
<evidence type="ECO:0000256" key="10">
    <source>
        <dbReference type="SAM" id="SignalP"/>
    </source>
</evidence>
<dbReference type="InterPro" id="IPR037066">
    <property type="entry name" value="Plug_dom_sf"/>
</dbReference>
<evidence type="ECO:0000256" key="3">
    <source>
        <dbReference type="ARBA" id="ARBA00022452"/>
    </source>
</evidence>
<keyword evidence="7 8" id="KW-0998">Cell outer membrane</keyword>
<evidence type="ECO:0000313" key="14">
    <source>
        <dbReference type="Proteomes" id="UP000433945"/>
    </source>
</evidence>
<dbReference type="RefSeq" id="WP_157481758.1">
    <property type="nucleotide sequence ID" value="NZ_JAZDQD010000003.1"/>
</dbReference>
<organism evidence="13 14">
    <name type="scientific">Flavobacterium rakeshii</name>
    <dbReference type="NCBI Taxonomy" id="1038845"/>
    <lineage>
        <taxon>Bacteria</taxon>
        <taxon>Pseudomonadati</taxon>
        <taxon>Bacteroidota</taxon>
        <taxon>Flavobacteriia</taxon>
        <taxon>Flavobacteriales</taxon>
        <taxon>Flavobacteriaceae</taxon>
        <taxon>Flavobacterium</taxon>
    </lineage>
</organism>
<dbReference type="AlphaFoldDB" id="A0A6N8H868"/>
<evidence type="ECO:0000256" key="8">
    <source>
        <dbReference type="PROSITE-ProRule" id="PRU01360"/>
    </source>
</evidence>
<feature type="chain" id="PRO_5026860112" evidence="10">
    <location>
        <begin position="19"/>
        <end position="913"/>
    </location>
</feature>
<dbReference type="SUPFAM" id="SSF49464">
    <property type="entry name" value="Carboxypeptidase regulatory domain-like"/>
    <property type="match status" value="1"/>
</dbReference>
<keyword evidence="2 8" id="KW-0813">Transport</keyword>
<keyword evidence="4 8" id="KW-0812">Transmembrane</keyword>
<dbReference type="Pfam" id="PF07715">
    <property type="entry name" value="Plug"/>
    <property type="match status" value="1"/>
</dbReference>
<keyword evidence="5 9" id="KW-0798">TonB box</keyword>
<dbReference type="PANTHER" id="PTHR40980">
    <property type="entry name" value="PLUG DOMAIN-CONTAINING PROTEIN"/>
    <property type="match status" value="1"/>
</dbReference>
<keyword evidence="14" id="KW-1185">Reference proteome</keyword>
<dbReference type="Gene3D" id="2.60.40.1120">
    <property type="entry name" value="Carboxypeptidase-like, regulatory domain"/>
    <property type="match status" value="1"/>
</dbReference>
<dbReference type="OrthoDB" id="9768470at2"/>
<keyword evidence="6 8" id="KW-0472">Membrane</keyword>
<evidence type="ECO:0000256" key="5">
    <source>
        <dbReference type="ARBA" id="ARBA00023077"/>
    </source>
</evidence>
<evidence type="ECO:0000259" key="11">
    <source>
        <dbReference type="Pfam" id="PF00593"/>
    </source>
</evidence>
<dbReference type="GO" id="GO:0009279">
    <property type="term" value="C:cell outer membrane"/>
    <property type="evidence" value="ECO:0007669"/>
    <property type="project" value="UniProtKB-SubCell"/>
</dbReference>
<dbReference type="InterPro" id="IPR036942">
    <property type="entry name" value="Beta-barrel_TonB_sf"/>
</dbReference>
<keyword evidence="3 8" id="KW-1134">Transmembrane beta strand</keyword>
<comment type="similarity">
    <text evidence="8 9">Belongs to the TonB-dependent receptor family.</text>
</comment>
<evidence type="ECO:0000313" key="13">
    <source>
        <dbReference type="EMBL" id="MUV02794.1"/>
    </source>
</evidence>